<feature type="transmembrane region" description="Helical" evidence="1">
    <location>
        <begin position="73"/>
        <end position="94"/>
    </location>
</feature>
<evidence type="ECO:0000256" key="1">
    <source>
        <dbReference type="SAM" id="Phobius"/>
    </source>
</evidence>
<dbReference type="Proteomes" id="UP000286482">
    <property type="component" value="Unassembled WGS sequence"/>
</dbReference>
<evidence type="ECO:0000313" key="2">
    <source>
        <dbReference type="EMBL" id="RKF20424.1"/>
    </source>
</evidence>
<comment type="caution">
    <text evidence="2">The sequence shown here is derived from an EMBL/GenBank/DDBJ whole genome shotgun (WGS) entry which is preliminary data.</text>
</comment>
<keyword evidence="3" id="KW-1185">Reference proteome</keyword>
<protein>
    <submittedName>
        <fullName evidence="2">Uncharacterized protein</fullName>
    </submittedName>
</protein>
<organism evidence="2 3">
    <name type="scientific">Alginatibacterium sediminis</name>
    <dbReference type="NCBI Taxonomy" id="2164068"/>
    <lineage>
        <taxon>Bacteria</taxon>
        <taxon>Pseudomonadati</taxon>
        <taxon>Pseudomonadota</taxon>
        <taxon>Gammaproteobacteria</taxon>
        <taxon>Alteromonadales</taxon>
        <taxon>Alteromonadaceae</taxon>
        <taxon>Alginatibacterium</taxon>
    </lineage>
</organism>
<keyword evidence="1" id="KW-0472">Membrane</keyword>
<gene>
    <name evidence="2" type="ORF">DBZ36_08275</name>
</gene>
<accession>A0A420EIF3</accession>
<feature type="transmembrane region" description="Helical" evidence="1">
    <location>
        <begin position="106"/>
        <end position="125"/>
    </location>
</feature>
<reference evidence="2 3" key="1">
    <citation type="submission" date="2018-09" db="EMBL/GenBank/DDBJ databases">
        <authorList>
            <person name="Wang Z."/>
        </authorList>
    </citation>
    <scope>NUCLEOTIDE SEQUENCE [LARGE SCALE GENOMIC DNA]</scope>
    <source>
        <strain evidence="2 3">ALS 81</strain>
    </source>
</reference>
<sequence length="130" mass="15346">MNSNTQHDELQLERRKGPDQIQRSFNYVALIVWALFVVSMLAFHFARPEQPYAWTYSEGISQARTSWDENYQFWFLLFLWSCCGLTLLTIALNWLRSRRRNDYMRVNLLLLALIVIASLLAYYLGVFNAA</sequence>
<dbReference type="OrthoDB" id="6240672at2"/>
<proteinExistence type="predicted"/>
<keyword evidence="1" id="KW-1133">Transmembrane helix</keyword>
<dbReference type="RefSeq" id="WP_120354428.1">
    <property type="nucleotide sequence ID" value="NZ_RAQO01000004.1"/>
</dbReference>
<feature type="transmembrane region" description="Helical" evidence="1">
    <location>
        <begin position="24"/>
        <end position="46"/>
    </location>
</feature>
<dbReference type="EMBL" id="RAQO01000004">
    <property type="protein sequence ID" value="RKF20424.1"/>
    <property type="molecule type" value="Genomic_DNA"/>
</dbReference>
<dbReference type="AlphaFoldDB" id="A0A420EIF3"/>
<keyword evidence="1" id="KW-0812">Transmembrane</keyword>
<evidence type="ECO:0000313" key="3">
    <source>
        <dbReference type="Proteomes" id="UP000286482"/>
    </source>
</evidence>
<name>A0A420EIF3_9ALTE</name>